<evidence type="ECO:0000313" key="3">
    <source>
        <dbReference type="Proteomes" id="UP000054560"/>
    </source>
</evidence>
<sequence>MKEFMCGALIDDADMRPYSINWVQTQMNETLDSVTGTTPAHYFRGRYRELQVPFNKGSQEDHVLPWLEKMRRTRNVVFPCLREMKDIALKKRQKRWNNSKKIVEFEVGDKVNIIARNSDTIVLTAKCIGSFKISVADKKRGTYEVNNVDGSSSLNIGSHRIPTTETILRRTREATTHLMSYEIKKTLGKYKHEDMTCYTTEFTDGVQYDLPPSAFDDPDVLKAFNKKIHKRLHNNKADAVAIIPTNKRPDVLKVYPLTSSIPSFKDHEIYVPPKGTKKRPIHHRGPQGPKPKRNRVTE</sequence>
<feature type="region of interest" description="Disordered" evidence="1">
    <location>
        <begin position="266"/>
        <end position="298"/>
    </location>
</feature>
<name>A0A0L0G2L7_9EUKA</name>
<evidence type="ECO:0000256" key="1">
    <source>
        <dbReference type="SAM" id="MobiDB-lite"/>
    </source>
</evidence>
<evidence type="ECO:0000313" key="2">
    <source>
        <dbReference type="EMBL" id="KNC83069.1"/>
    </source>
</evidence>
<organism evidence="2 3">
    <name type="scientific">Sphaeroforma arctica JP610</name>
    <dbReference type="NCBI Taxonomy" id="667725"/>
    <lineage>
        <taxon>Eukaryota</taxon>
        <taxon>Ichthyosporea</taxon>
        <taxon>Ichthyophonida</taxon>
        <taxon>Sphaeroforma</taxon>
    </lineage>
</organism>
<dbReference type="AlphaFoldDB" id="A0A0L0G2L7"/>
<dbReference type="GeneID" id="25905166"/>
<dbReference type="Proteomes" id="UP000054560">
    <property type="component" value="Unassembled WGS sequence"/>
</dbReference>
<accession>A0A0L0G2L7</accession>
<feature type="compositionally biased region" description="Basic residues" evidence="1">
    <location>
        <begin position="275"/>
        <end position="298"/>
    </location>
</feature>
<gene>
    <name evidence="2" type="ORF">SARC_04662</name>
</gene>
<proteinExistence type="predicted"/>
<dbReference type="RefSeq" id="XP_014156971.1">
    <property type="nucleotide sequence ID" value="XM_014301496.1"/>
</dbReference>
<protein>
    <submittedName>
        <fullName evidence="2">Uncharacterized protein</fullName>
    </submittedName>
</protein>
<dbReference type="EMBL" id="KQ241867">
    <property type="protein sequence ID" value="KNC83069.1"/>
    <property type="molecule type" value="Genomic_DNA"/>
</dbReference>
<reference evidence="2 3" key="1">
    <citation type="submission" date="2011-02" db="EMBL/GenBank/DDBJ databases">
        <title>The Genome Sequence of Sphaeroforma arctica JP610.</title>
        <authorList>
            <consortium name="The Broad Institute Genome Sequencing Platform"/>
            <person name="Russ C."/>
            <person name="Cuomo C."/>
            <person name="Young S.K."/>
            <person name="Zeng Q."/>
            <person name="Gargeya S."/>
            <person name="Alvarado L."/>
            <person name="Berlin A."/>
            <person name="Chapman S.B."/>
            <person name="Chen Z."/>
            <person name="Freedman E."/>
            <person name="Gellesch M."/>
            <person name="Goldberg J."/>
            <person name="Griggs A."/>
            <person name="Gujja S."/>
            <person name="Heilman E."/>
            <person name="Heiman D."/>
            <person name="Howarth C."/>
            <person name="Mehta T."/>
            <person name="Neiman D."/>
            <person name="Pearson M."/>
            <person name="Roberts A."/>
            <person name="Saif S."/>
            <person name="Shea T."/>
            <person name="Shenoy N."/>
            <person name="Sisk P."/>
            <person name="Stolte C."/>
            <person name="Sykes S."/>
            <person name="White J."/>
            <person name="Yandava C."/>
            <person name="Burger G."/>
            <person name="Gray M.W."/>
            <person name="Holland P.W.H."/>
            <person name="King N."/>
            <person name="Lang F.B.F."/>
            <person name="Roger A.J."/>
            <person name="Ruiz-Trillo I."/>
            <person name="Haas B."/>
            <person name="Nusbaum C."/>
            <person name="Birren B."/>
        </authorList>
    </citation>
    <scope>NUCLEOTIDE SEQUENCE [LARGE SCALE GENOMIC DNA]</scope>
    <source>
        <strain evidence="2 3">JP610</strain>
    </source>
</reference>
<keyword evidence="3" id="KW-1185">Reference proteome</keyword>